<protein>
    <submittedName>
        <fullName evidence="3">HTH-type transcriptional activator TipA</fullName>
    </submittedName>
</protein>
<dbReference type="PANTHER" id="PTHR30204:SF96">
    <property type="entry name" value="CHROMOSOME-ANCHORING PROTEIN RACA"/>
    <property type="match status" value="1"/>
</dbReference>
<dbReference type="RefSeq" id="WP_042531348.1">
    <property type="nucleotide sequence ID" value="NZ_CAXOIH010000009.1"/>
</dbReference>
<dbReference type="InterPro" id="IPR000551">
    <property type="entry name" value="MerR-type_HTH_dom"/>
</dbReference>
<dbReference type="PROSITE" id="PS50937">
    <property type="entry name" value="HTH_MERR_2"/>
    <property type="match status" value="1"/>
</dbReference>
<proteinExistence type="predicted"/>
<dbReference type="AlphaFoldDB" id="A0A0A1MFP6"/>
<accession>A0A0A1MFP6</accession>
<evidence type="ECO:0000256" key="1">
    <source>
        <dbReference type="ARBA" id="ARBA00023125"/>
    </source>
</evidence>
<dbReference type="InterPro" id="IPR012925">
    <property type="entry name" value="TipAS_dom"/>
</dbReference>
<dbReference type="PROSITE" id="PS00552">
    <property type="entry name" value="HTH_MERR_1"/>
    <property type="match status" value="1"/>
</dbReference>
<dbReference type="PANTHER" id="PTHR30204">
    <property type="entry name" value="REDOX-CYCLING DRUG-SENSING TRANSCRIPTIONAL ACTIVATOR SOXR"/>
    <property type="match status" value="1"/>
</dbReference>
<gene>
    <name evidence="3" type="primary">tipA</name>
    <name evidence="3" type="ORF">BN997_01758</name>
</gene>
<keyword evidence="1" id="KW-0238">DNA-binding</keyword>
<dbReference type="Pfam" id="PF07739">
    <property type="entry name" value="TipAS"/>
    <property type="match status" value="1"/>
</dbReference>
<dbReference type="InterPro" id="IPR047057">
    <property type="entry name" value="MerR_fam"/>
</dbReference>
<keyword evidence="4" id="KW-1185">Reference proteome</keyword>
<sequence>MPDYWSTGQLAALTGLSIRTLRYYDQIGLFSPSLYSEAGHRRYTSEDMQMLLQILVLKRMYLPLEEIKEIIQTHNENLLDTLDQQISRVKAELAVQEKLLSQLEYTKQEAAKMETISFQELTSLFELIRLNRSDYFTNKQLDKMREHYLHTGKKAYKQGEKRFKELLGALKDKHEDGVSPQDPSVQSLAEEWQELMDTFSGGNKDLIESAEKFYAKNPQPALHFGLDSVLYRYIQAALEE</sequence>
<dbReference type="GO" id="GO:0003677">
    <property type="term" value="F:DNA binding"/>
    <property type="evidence" value="ECO:0007669"/>
    <property type="project" value="UniProtKB-KW"/>
</dbReference>
<feature type="domain" description="HTH merR-type" evidence="2">
    <location>
        <begin position="4"/>
        <end position="73"/>
    </location>
</feature>
<name>A0A0A1MFP6_9BACI</name>
<dbReference type="SUPFAM" id="SSF46955">
    <property type="entry name" value="Putative DNA-binding domain"/>
    <property type="match status" value="1"/>
</dbReference>
<evidence type="ECO:0000313" key="3">
    <source>
        <dbReference type="EMBL" id="CEI81903.1"/>
    </source>
</evidence>
<dbReference type="SMART" id="SM00422">
    <property type="entry name" value="HTH_MERR"/>
    <property type="match status" value="1"/>
</dbReference>
<dbReference type="STRING" id="545501.BN997_01758"/>
<organism evidence="3 4">
    <name type="scientific">Oceanobacillus oncorhynchi</name>
    <dbReference type="NCBI Taxonomy" id="545501"/>
    <lineage>
        <taxon>Bacteria</taxon>
        <taxon>Bacillati</taxon>
        <taxon>Bacillota</taxon>
        <taxon>Bacilli</taxon>
        <taxon>Bacillales</taxon>
        <taxon>Bacillaceae</taxon>
        <taxon>Oceanobacillus</taxon>
    </lineage>
</organism>
<dbReference type="Proteomes" id="UP000040453">
    <property type="component" value="Unassembled WGS sequence"/>
</dbReference>
<reference evidence="3 4" key="1">
    <citation type="submission" date="2014-11" db="EMBL/GenBank/DDBJ databases">
        <authorList>
            <person name="Urmite Genomes Urmite Genomes"/>
        </authorList>
    </citation>
    <scope>NUCLEOTIDE SEQUENCE [LARGE SCALE GENOMIC DNA]</scope>
    <source>
        <strain evidence="3 4">Oc5</strain>
    </source>
</reference>
<dbReference type="Gene3D" id="1.10.1660.10">
    <property type="match status" value="1"/>
</dbReference>
<dbReference type="EMBL" id="CDGG01000001">
    <property type="protein sequence ID" value="CEI81903.1"/>
    <property type="molecule type" value="Genomic_DNA"/>
</dbReference>
<evidence type="ECO:0000259" key="2">
    <source>
        <dbReference type="PROSITE" id="PS50937"/>
    </source>
</evidence>
<dbReference type="Pfam" id="PF13411">
    <property type="entry name" value="MerR_1"/>
    <property type="match status" value="1"/>
</dbReference>
<evidence type="ECO:0000313" key="4">
    <source>
        <dbReference type="Proteomes" id="UP000040453"/>
    </source>
</evidence>
<dbReference type="InterPro" id="IPR009061">
    <property type="entry name" value="DNA-bd_dom_put_sf"/>
</dbReference>
<dbReference type="CDD" id="cd01106">
    <property type="entry name" value="HTH_TipAL-Mta"/>
    <property type="match status" value="1"/>
</dbReference>
<dbReference type="GO" id="GO:0003700">
    <property type="term" value="F:DNA-binding transcription factor activity"/>
    <property type="evidence" value="ECO:0007669"/>
    <property type="project" value="InterPro"/>
</dbReference>